<sequence length="276" mass="30264">MPYETIDNRTGRRTAVGAEDPDGPDGDHLALTVLLDGERWLVDTGLAGGMYEPVGLSSFDAEHRELSTSPDSGFVRVLQVQLRDAKGVDMLRGCVLRRIEGEGTSERTVDSADDRYDVLTDVFRLDLSDVDAPARAALWDRVRTAHQEWAAAQECQGGQEWQERGAPRAPAPPASRSRCRAVLAEPFVAVSLRKAPFARALGSGYAAGKTFYQRPRHRAGAQPEPENRRRSLDAGRQPSSGDHVGPSARHRCPACGQRRVRAPYRGHCRMDRAVAA</sequence>
<keyword evidence="3" id="KW-1185">Reference proteome</keyword>
<proteinExistence type="predicted"/>
<feature type="region of interest" description="Disordered" evidence="1">
    <location>
        <begin position="212"/>
        <end position="256"/>
    </location>
</feature>
<evidence type="ECO:0000313" key="2">
    <source>
        <dbReference type="EMBL" id="GAA2069337.1"/>
    </source>
</evidence>
<evidence type="ECO:0000313" key="3">
    <source>
        <dbReference type="Proteomes" id="UP001500016"/>
    </source>
</evidence>
<dbReference type="SUPFAM" id="SSF54001">
    <property type="entry name" value="Cysteine proteinases"/>
    <property type="match status" value="1"/>
</dbReference>
<comment type="caution">
    <text evidence="2">The sequence shown here is derived from an EMBL/GenBank/DDBJ whole genome shotgun (WGS) entry which is preliminary data.</text>
</comment>
<dbReference type="Gene3D" id="2.40.128.150">
    <property type="entry name" value="Cysteine proteinases"/>
    <property type="match status" value="1"/>
</dbReference>
<feature type="compositionally biased region" description="Basic and acidic residues" evidence="1">
    <location>
        <begin position="1"/>
        <end position="10"/>
    </location>
</feature>
<dbReference type="InterPro" id="IPR038765">
    <property type="entry name" value="Papain-like_cys_pep_sf"/>
</dbReference>
<name>A0ABN2VQN8_9ACTN</name>
<dbReference type="EMBL" id="BAAAPE010000005">
    <property type="protein sequence ID" value="GAA2069337.1"/>
    <property type="molecule type" value="Genomic_DNA"/>
</dbReference>
<protein>
    <submittedName>
        <fullName evidence="2">Uncharacterized protein</fullName>
    </submittedName>
</protein>
<gene>
    <name evidence="2" type="ORF">GCM10009801_18820</name>
</gene>
<accession>A0ABN2VQN8</accession>
<dbReference type="Proteomes" id="UP001500016">
    <property type="component" value="Unassembled WGS sequence"/>
</dbReference>
<evidence type="ECO:0000256" key="1">
    <source>
        <dbReference type="SAM" id="MobiDB-lite"/>
    </source>
</evidence>
<dbReference type="Gene3D" id="3.30.2140.10">
    <property type="entry name" value="Arylamine N-acetyltransferase"/>
    <property type="match status" value="1"/>
</dbReference>
<reference evidence="2 3" key="1">
    <citation type="journal article" date="2019" name="Int. J. Syst. Evol. Microbiol.">
        <title>The Global Catalogue of Microorganisms (GCM) 10K type strain sequencing project: providing services to taxonomists for standard genome sequencing and annotation.</title>
        <authorList>
            <consortium name="The Broad Institute Genomics Platform"/>
            <consortium name="The Broad Institute Genome Sequencing Center for Infectious Disease"/>
            <person name="Wu L."/>
            <person name="Ma J."/>
        </authorList>
    </citation>
    <scope>NUCLEOTIDE SEQUENCE [LARGE SCALE GENOMIC DNA]</scope>
    <source>
        <strain evidence="2 3">JCM 15478</strain>
    </source>
</reference>
<feature type="region of interest" description="Disordered" evidence="1">
    <location>
        <begin position="154"/>
        <end position="175"/>
    </location>
</feature>
<organism evidence="2 3">
    <name type="scientific">Streptomyces albiaxialis</name>
    <dbReference type="NCBI Taxonomy" id="329523"/>
    <lineage>
        <taxon>Bacteria</taxon>
        <taxon>Bacillati</taxon>
        <taxon>Actinomycetota</taxon>
        <taxon>Actinomycetes</taxon>
        <taxon>Kitasatosporales</taxon>
        <taxon>Streptomycetaceae</taxon>
        <taxon>Streptomyces</taxon>
    </lineage>
</organism>
<feature type="region of interest" description="Disordered" evidence="1">
    <location>
        <begin position="1"/>
        <end position="25"/>
    </location>
</feature>